<dbReference type="GO" id="GO:0022627">
    <property type="term" value="C:cytosolic small ribosomal subunit"/>
    <property type="evidence" value="ECO:0007669"/>
    <property type="project" value="TreeGrafter"/>
</dbReference>
<dbReference type="GO" id="GO:0003735">
    <property type="term" value="F:structural constituent of ribosome"/>
    <property type="evidence" value="ECO:0007669"/>
    <property type="project" value="InterPro"/>
</dbReference>
<dbReference type="PANTHER" id="PTHR11278:SF0">
    <property type="entry name" value="SMALL RIBOSOMAL SUBUNIT PROTEIN ES7"/>
    <property type="match status" value="1"/>
</dbReference>
<proteinExistence type="inferred from homology"/>
<evidence type="ECO:0000256" key="1">
    <source>
        <dbReference type="ARBA" id="ARBA00007820"/>
    </source>
</evidence>
<dbReference type="Pfam" id="PF01251">
    <property type="entry name" value="Ribosomal_S7e"/>
    <property type="match status" value="1"/>
</dbReference>
<dbReference type="GO" id="GO:0006412">
    <property type="term" value="P:translation"/>
    <property type="evidence" value="ECO:0007669"/>
    <property type="project" value="InterPro"/>
</dbReference>
<gene>
    <name evidence="5" type="ORF">LGLO00237_LOCUS30916</name>
</gene>
<evidence type="ECO:0000313" key="5">
    <source>
        <dbReference type="EMBL" id="CAE0679133.1"/>
    </source>
</evidence>
<accession>A0A7S3ZCP0</accession>
<dbReference type="GO" id="GO:0006364">
    <property type="term" value="P:rRNA processing"/>
    <property type="evidence" value="ECO:0007669"/>
    <property type="project" value="TreeGrafter"/>
</dbReference>
<reference evidence="5" key="1">
    <citation type="submission" date="2021-01" db="EMBL/GenBank/DDBJ databases">
        <authorList>
            <person name="Corre E."/>
            <person name="Pelletier E."/>
            <person name="Niang G."/>
            <person name="Scheremetjew M."/>
            <person name="Finn R."/>
            <person name="Kale V."/>
            <person name="Holt S."/>
            <person name="Cochrane G."/>
            <person name="Meng A."/>
            <person name="Brown T."/>
            <person name="Cohen L."/>
        </authorList>
    </citation>
    <scope>NUCLEOTIDE SEQUENCE</scope>
    <source>
        <strain evidence="5">CCCM811</strain>
    </source>
</reference>
<evidence type="ECO:0000256" key="2">
    <source>
        <dbReference type="ARBA" id="ARBA00022980"/>
    </source>
</evidence>
<organism evidence="5">
    <name type="scientific">Lotharella globosa</name>
    <dbReference type="NCBI Taxonomy" id="91324"/>
    <lineage>
        <taxon>Eukaryota</taxon>
        <taxon>Sar</taxon>
        <taxon>Rhizaria</taxon>
        <taxon>Cercozoa</taxon>
        <taxon>Chlorarachniophyceae</taxon>
        <taxon>Lotharella</taxon>
    </lineage>
</organism>
<protein>
    <recommendedName>
        <fullName evidence="4">40S ribosomal protein S7</fullName>
    </recommendedName>
</protein>
<dbReference type="EMBL" id="HBIV01044051">
    <property type="protein sequence ID" value="CAE0679133.1"/>
    <property type="molecule type" value="Transcribed_RNA"/>
</dbReference>
<sequence length="168" mass="20402">MMKFVQRKYNFIKFNIKPIRVRYLVELKTDKNENVVVFFTNREVLSNMRKIQAYLLKEIENNIPNTIILFCEMKSIISYKYQKKMNKKNYFKSYTFVLDDMIRNMVFPGLIVGKRMFFYDRKVSIMHIYIESKNFTITQFKANMITLALKKIFEKDIIIEIVKNKNKL</sequence>
<dbReference type="InterPro" id="IPR000554">
    <property type="entry name" value="Ribosomal_eS7"/>
</dbReference>
<evidence type="ECO:0000256" key="3">
    <source>
        <dbReference type="ARBA" id="ARBA00023274"/>
    </source>
</evidence>
<comment type="similarity">
    <text evidence="1 4">Belongs to the eukaryotic ribosomal protein eS7 family.</text>
</comment>
<dbReference type="PANTHER" id="PTHR11278">
    <property type="entry name" value="40S RIBOSOMAL PROTEIN S7"/>
    <property type="match status" value="1"/>
</dbReference>
<dbReference type="AlphaFoldDB" id="A0A7S3ZCP0"/>
<dbReference type="GO" id="GO:0032040">
    <property type="term" value="C:small-subunit processome"/>
    <property type="evidence" value="ECO:0007669"/>
    <property type="project" value="TreeGrafter"/>
</dbReference>
<dbReference type="GO" id="GO:0030686">
    <property type="term" value="C:90S preribosome"/>
    <property type="evidence" value="ECO:0007669"/>
    <property type="project" value="TreeGrafter"/>
</dbReference>
<evidence type="ECO:0000256" key="4">
    <source>
        <dbReference type="RuleBase" id="RU364105"/>
    </source>
</evidence>
<name>A0A7S3ZCP0_9EUKA</name>
<keyword evidence="2 4" id="KW-0689">Ribosomal protein</keyword>
<keyword evidence="3 4" id="KW-0687">Ribonucleoprotein</keyword>
<dbReference type="GO" id="GO:0042274">
    <property type="term" value="P:ribosomal small subunit biogenesis"/>
    <property type="evidence" value="ECO:0007669"/>
    <property type="project" value="TreeGrafter"/>
</dbReference>